<dbReference type="EMBL" id="CP090163">
    <property type="protein sequence ID" value="UJO11040.1"/>
    <property type="molecule type" value="Genomic_DNA"/>
</dbReference>
<keyword evidence="4 8" id="KW-0186">Copper</keyword>
<accession>A0A9Q8P2K5</accession>
<dbReference type="GO" id="GO:0016531">
    <property type="term" value="F:copper chaperone activity"/>
    <property type="evidence" value="ECO:0007669"/>
    <property type="project" value="InterPro"/>
</dbReference>
<dbReference type="InterPro" id="IPR009069">
    <property type="entry name" value="Cys_alpha_HP_mot_SF"/>
</dbReference>
<dbReference type="OrthoDB" id="1915887at2759"/>
<evidence type="ECO:0000256" key="7">
    <source>
        <dbReference type="ARBA" id="ARBA00023186"/>
    </source>
</evidence>
<evidence type="ECO:0000256" key="4">
    <source>
        <dbReference type="ARBA" id="ARBA00023008"/>
    </source>
</evidence>
<feature type="binding site" evidence="8">
    <location>
        <position position="56"/>
    </location>
    <ligand>
        <name>Cu cation</name>
        <dbReference type="ChEBI" id="CHEBI:23378"/>
    </ligand>
</feature>
<dbReference type="Gene3D" id="1.10.287.1130">
    <property type="entry name" value="CytochromE C oxidase copper chaperone"/>
    <property type="match status" value="1"/>
</dbReference>
<reference evidence="9" key="2">
    <citation type="journal article" date="2022" name="Microb. Genom.">
        <title>A chromosome-scale genome assembly of the tomato pathogen Cladosporium fulvum reveals a compartmentalized genome architecture and the presence of a dispensable chromosome.</title>
        <authorList>
            <person name="Zaccaron A.Z."/>
            <person name="Chen L.H."/>
            <person name="Samaras A."/>
            <person name="Stergiopoulos I."/>
        </authorList>
    </citation>
    <scope>NUCLEOTIDE SEQUENCE</scope>
    <source>
        <strain evidence="9">Race5_Kim</strain>
    </source>
</reference>
<dbReference type="GO" id="GO:0005758">
    <property type="term" value="C:mitochondrial intermembrane space"/>
    <property type="evidence" value="ECO:0007669"/>
    <property type="project" value="UniProtKB-SubCell"/>
</dbReference>
<dbReference type="Proteomes" id="UP000756132">
    <property type="component" value="Chromosome 1"/>
</dbReference>
<dbReference type="GeneID" id="71980007"/>
<dbReference type="AlphaFoldDB" id="A0A9Q8P2K5"/>
<dbReference type="PANTHER" id="PTHR16719">
    <property type="entry name" value="CYTOCHROME C OXIDASE COPPER CHAPERONE"/>
    <property type="match status" value="1"/>
</dbReference>
<dbReference type="OMA" id="KARDDCF"/>
<keyword evidence="10" id="KW-1185">Reference proteome</keyword>
<feature type="binding site" evidence="8">
    <location>
        <position position="55"/>
    </location>
    <ligand>
        <name>Cu cation</name>
        <dbReference type="ChEBI" id="CHEBI:23378"/>
    </ligand>
</feature>
<dbReference type="InterPro" id="IPR007745">
    <property type="entry name" value="Cyt_c_oxidase_Cu-chaperone"/>
</dbReference>
<evidence type="ECO:0000256" key="3">
    <source>
        <dbReference type="ARBA" id="ARBA00022723"/>
    </source>
</evidence>
<comment type="subcellular location">
    <subcellularLocation>
        <location evidence="1">Mitochondrion intermembrane space</location>
    </subcellularLocation>
</comment>
<evidence type="ECO:0000256" key="1">
    <source>
        <dbReference type="ARBA" id="ARBA00004569"/>
    </source>
</evidence>
<dbReference type="Pfam" id="PF05051">
    <property type="entry name" value="COX17"/>
    <property type="match status" value="1"/>
</dbReference>
<reference evidence="9" key="1">
    <citation type="submission" date="2021-12" db="EMBL/GenBank/DDBJ databases">
        <authorList>
            <person name="Zaccaron A."/>
            <person name="Stergiopoulos I."/>
        </authorList>
    </citation>
    <scope>NUCLEOTIDE SEQUENCE</scope>
    <source>
        <strain evidence="9">Race5_Kim</strain>
    </source>
</reference>
<evidence type="ECO:0000256" key="5">
    <source>
        <dbReference type="ARBA" id="ARBA00023128"/>
    </source>
</evidence>
<gene>
    <name evidence="9" type="ORF">CLAFUR5_00129</name>
</gene>
<keyword evidence="3 8" id="KW-0479">Metal-binding</keyword>
<name>A0A9Q8P2K5_PASFU</name>
<dbReference type="RefSeq" id="XP_047755406.1">
    <property type="nucleotide sequence ID" value="XM_047899277.1"/>
</dbReference>
<evidence type="ECO:0000256" key="8">
    <source>
        <dbReference type="PIRSR" id="PIRSR607745-1"/>
    </source>
</evidence>
<proteinExistence type="inferred from homology"/>
<keyword evidence="6" id="KW-1015">Disulfide bond</keyword>
<keyword evidence="5" id="KW-0496">Mitochondrion</keyword>
<dbReference type="PANTHER" id="PTHR16719:SF0">
    <property type="entry name" value="CYTOCHROME C OXIDASE COPPER CHAPERONE"/>
    <property type="match status" value="1"/>
</dbReference>
<evidence type="ECO:0000313" key="10">
    <source>
        <dbReference type="Proteomes" id="UP000756132"/>
    </source>
</evidence>
<dbReference type="GO" id="GO:0005507">
    <property type="term" value="F:copper ion binding"/>
    <property type="evidence" value="ECO:0007669"/>
    <property type="project" value="InterPro"/>
</dbReference>
<dbReference type="SUPFAM" id="SSF47072">
    <property type="entry name" value="Cysteine alpha-hairpin motif"/>
    <property type="match status" value="1"/>
</dbReference>
<comment type="similarity">
    <text evidence="2">Belongs to the COX17 family.</text>
</comment>
<evidence type="ECO:0000256" key="2">
    <source>
        <dbReference type="ARBA" id="ARBA00009241"/>
    </source>
</evidence>
<dbReference type="GO" id="GO:0033617">
    <property type="term" value="P:mitochondrial respiratory chain complex IV assembly"/>
    <property type="evidence" value="ECO:0007669"/>
    <property type="project" value="TreeGrafter"/>
</dbReference>
<protein>
    <submittedName>
        <fullName evidence="9">Cytochrome c oxidase copper chaperone</fullName>
    </submittedName>
</protein>
<dbReference type="PROSITE" id="PS51808">
    <property type="entry name" value="CHCH"/>
    <property type="match status" value="1"/>
</dbReference>
<sequence>MFGFNIFGSSASTDAPQPTGAVNIMPTNTTTLATLNNAASDLKPQGETAGKVKPCCVCKDEKSARDECMLFSTASDPQEACKDMVSKYRSCMQSYGFNIA</sequence>
<dbReference type="KEGG" id="ffu:CLAFUR5_00129"/>
<keyword evidence="7" id="KW-0143">Chaperone</keyword>
<evidence type="ECO:0000313" key="9">
    <source>
        <dbReference type="EMBL" id="UJO11040.1"/>
    </source>
</evidence>
<evidence type="ECO:0000256" key="6">
    <source>
        <dbReference type="ARBA" id="ARBA00023157"/>
    </source>
</evidence>
<organism evidence="9 10">
    <name type="scientific">Passalora fulva</name>
    <name type="common">Tomato leaf mold</name>
    <name type="synonym">Cladosporium fulvum</name>
    <dbReference type="NCBI Taxonomy" id="5499"/>
    <lineage>
        <taxon>Eukaryota</taxon>
        <taxon>Fungi</taxon>
        <taxon>Dikarya</taxon>
        <taxon>Ascomycota</taxon>
        <taxon>Pezizomycotina</taxon>
        <taxon>Dothideomycetes</taxon>
        <taxon>Dothideomycetidae</taxon>
        <taxon>Mycosphaerellales</taxon>
        <taxon>Mycosphaerellaceae</taxon>
        <taxon>Fulvia</taxon>
    </lineage>
</organism>